<evidence type="ECO:0000259" key="10">
    <source>
        <dbReference type="Pfam" id="PF01406"/>
    </source>
</evidence>
<dbReference type="InterPro" id="IPR015803">
    <property type="entry name" value="Cys-tRNA-ligase"/>
</dbReference>
<comment type="subcellular location">
    <subcellularLocation>
        <location evidence="9">Cytoplasm</location>
    </subcellularLocation>
</comment>
<dbReference type="Pfam" id="PF23493">
    <property type="entry name" value="CysS_C"/>
    <property type="match status" value="1"/>
</dbReference>
<evidence type="ECO:0000256" key="7">
    <source>
        <dbReference type="ARBA" id="ARBA00022917"/>
    </source>
</evidence>
<dbReference type="Gene3D" id="3.40.50.620">
    <property type="entry name" value="HUPs"/>
    <property type="match status" value="1"/>
</dbReference>
<dbReference type="HAMAP" id="MF_00041">
    <property type="entry name" value="Cys_tRNA_synth"/>
    <property type="match status" value="1"/>
</dbReference>
<dbReference type="Proteomes" id="UP000034516">
    <property type="component" value="Unassembled WGS sequence"/>
</dbReference>
<dbReference type="PATRIC" id="fig|1618677.3.peg.97"/>
<evidence type="ECO:0000256" key="2">
    <source>
        <dbReference type="ARBA" id="ARBA00022598"/>
    </source>
</evidence>
<evidence type="ECO:0000259" key="11">
    <source>
        <dbReference type="Pfam" id="PF23493"/>
    </source>
</evidence>
<dbReference type="NCBIfam" id="TIGR00435">
    <property type="entry name" value="cysS"/>
    <property type="match status" value="1"/>
</dbReference>
<keyword evidence="5 9" id="KW-0862">Zinc</keyword>
<dbReference type="GO" id="GO:0004817">
    <property type="term" value="F:cysteine-tRNA ligase activity"/>
    <property type="evidence" value="ECO:0007669"/>
    <property type="project" value="UniProtKB-UniRule"/>
</dbReference>
<dbReference type="EC" id="6.1.1.16" evidence="9"/>
<dbReference type="InterPro" id="IPR024909">
    <property type="entry name" value="Cys-tRNA/MSH_ligase"/>
</dbReference>
<comment type="cofactor">
    <cofactor evidence="9">
        <name>Zn(2+)</name>
        <dbReference type="ChEBI" id="CHEBI:29105"/>
    </cofactor>
    <text evidence="9">Binds 1 zinc ion per subunit.</text>
</comment>
<feature type="short sequence motif" description="'HIGH' region" evidence="9">
    <location>
        <begin position="32"/>
        <end position="42"/>
    </location>
</feature>
<feature type="binding site" evidence="9">
    <location>
        <position position="30"/>
    </location>
    <ligand>
        <name>Zn(2+)</name>
        <dbReference type="ChEBI" id="CHEBI:29105"/>
    </ligand>
</feature>
<gene>
    <name evidence="9" type="primary">cysS</name>
    <name evidence="12" type="ORF">UV02_C0004G0017</name>
</gene>
<keyword evidence="7 9" id="KW-0648">Protein biosynthesis</keyword>
<keyword evidence="2 9" id="KW-0436">Ligase</keyword>
<evidence type="ECO:0000256" key="8">
    <source>
        <dbReference type="ARBA" id="ARBA00023146"/>
    </source>
</evidence>
<evidence type="ECO:0000256" key="3">
    <source>
        <dbReference type="ARBA" id="ARBA00022723"/>
    </source>
</evidence>
<dbReference type="SUPFAM" id="SSF52374">
    <property type="entry name" value="Nucleotidylyl transferase"/>
    <property type="match status" value="1"/>
</dbReference>
<dbReference type="PANTHER" id="PTHR10890:SF3">
    <property type="entry name" value="CYSTEINE--TRNA LIGASE, CYTOPLASMIC"/>
    <property type="match status" value="1"/>
</dbReference>
<feature type="binding site" evidence="9">
    <location>
        <position position="286"/>
    </location>
    <ligand>
        <name>Zn(2+)</name>
        <dbReference type="ChEBI" id="CHEBI:29105"/>
    </ligand>
</feature>
<dbReference type="GO" id="GO:0008270">
    <property type="term" value="F:zinc ion binding"/>
    <property type="evidence" value="ECO:0007669"/>
    <property type="project" value="UniProtKB-UniRule"/>
</dbReference>
<comment type="similarity">
    <text evidence="9">Belongs to the class-I aminoacyl-tRNA synthetase family.</text>
</comment>
<evidence type="ECO:0000256" key="4">
    <source>
        <dbReference type="ARBA" id="ARBA00022741"/>
    </source>
</evidence>
<evidence type="ECO:0000256" key="5">
    <source>
        <dbReference type="ARBA" id="ARBA00022833"/>
    </source>
</evidence>
<protein>
    <recommendedName>
        <fullName evidence="9">Cysteine--tRNA ligase</fullName>
        <ecNumber evidence="9">6.1.1.16</ecNumber>
    </recommendedName>
    <alternativeName>
        <fullName evidence="9">Cysteinyl-tRNA synthetase</fullName>
        <shortName evidence="9">CysRS</shortName>
    </alternativeName>
</protein>
<evidence type="ECO:0000256" key="1">
    <source>
        <dbReference type="ARBA" id="ARBA00011245"/>
    </source>
</evidence>
<dbReference type="InterPro" id="IPR032678">
    <property type="entry name" value="tRNA-synt_1_cat_dom"/>
</dbReference>
<dbReference type="Gene3D" id="1.20.120.1910">
    <property type="entry name" value="Cysteine-tRNA ligase, C-terminal anti-codon recognition domain"/>
    <property type="match status" value="1"/>
</dbReference>
<keyword evidence="4 9" id="KW-0547">Nucleotide-binding</keyword>
<evidence type="ECO:0000256" key="6">
    <source>
        <dbReference type="ARBA" id="ARBA00022840"/>
    </source>
</evidence>
<keyword evidence="9" id="KW-0963">Cytoplasm</keyword>
<feature type="domain" description="tRNA synthetases class I catalytic" evidence="10">
    <location>
        <begin position="17"/>
        <end position="399"/>
    </location>
</feature>
<keyword evidence="6 9" id="KW-0067">ATP-binding</keyword>
<dbReference type="InterPro" id="IPR014729">
    <property type="entry name" value="Rossmann-like_a/b/a_fold"/>
</dbReference>
<feature type="binding site" evidence="9">
    <location>
        <position position="354"/>
    </location>
    <ligand>
        <name>ATP</name>
        <dbReference type="ChEBI" id="CHEBI:30616"/>
    </ligand>
</feature>
<feature type="binding site" evidence="9">
    <location>
        <position position="322"/>
    </location>
    <ligand>
        <name>Zn(2+)</name>
        <dbReference type="ChEBI" id="CHEBI:29105"/>
    </ligand>
</feature>
<name>A0A0G1C0A9_9BACT</name>
<evidence type="ECO:0000256" key="9">
    <source>
        <dbReference type="HAMAP-Rule" id="MF_00041"/>
    </source>
</evidence>
<comment type="subunit">
    <text evidence="1 9">Monomer.</text>
</comment>
<feature type="domain" description="Cysteinyl-tRNA ligase anticodon binding" evidence="11">
    <location>
        <begin position="484"/>
        <end position="526"/>
    </location>
</feature>
<sequence>METVKLFNTLTKKKDRFQPIKDNQVGLYTCGPTVYNYAHIGNLRTYIFEDVLKRVLKFNGYQVKHVMNVTDVGHLTGDRDMGEDKMEKGVRNTIYFRCPNCGEWSPSGIQIEKELLNTLGDANIRSMHPRCNKCWKSSCLKREIIKHGTDFLKENKEQPAWEVTAFYWQAFRDDMKKLNIAEPDIWCKATDHIQEQIDLIKKLEEKKFTYKTSDGIYFDTSRFKDYNKLSHQPLENLIEGARVEKNDEKKNPTDFALWKFSPRNEKRQMEWKSPWGVGFPGWHIECSAMSMKYLDVGAYGDTPMLDIHCGGIDHINIHHTNEIAQSEAATGQKFFNYWLHGAFLNLAGGDKMAKSADNFLTLTSEFIDKNINPLVYRYAAFQTHYRKPMEWSEELVKSAAVALNNLYDEFIKLKQSWFKAKPEPMLIDKFKTAINDDLNMPQALAITWEAIKADLSDKIKRATLLEFDKVLGLSLNKVKPTTVKIPAEIKKLAEERQAARANKDWTKADELRKTISELGFTVEDAGNDFMIKKS</sequence>
<dbReference type="GO" id="GO:0005524">
    <property type="term" value="F:ATP binding"/>
    <property type="evidence" value="ECO:0007669"/>
    <property type="project" value="UniProtKB-UniRule"/>
</dbReference>
<dbReference type="Pfam" id="PF01406">
    <property type="entry name" value="tRNA-synt_1e"/>
    <property type="match status" value="1"/>
</dbReference>
<feature type="binding site" evidence="9">
    <location>
        <position position="318"/>
    </location>
    <ligand>
        <name>Zn(2+)</name>
        <dbReference type="ChEBI" id="CHEBI:29105"/>
    </ligand>
</feature>
<dbReference type="AlphaFoldDB" id="A0A0G1C0A9"/>
<dbReference type="PRINTS" id="PR00983">
    <property type="entry name" value="TRNASYNTHCYS"/>
</dbReference>
<evidence type="ECO:0000313" key="12">
    <source>
        <dbReference type="EMBL" id="KKS43083.1"/>
    </source>
</evidence>
<dbReference type="PANTHER" id="PTHR10890">
    <property type="entry name" value="CYSTEINYL-TRNA SYNTHETASE"/>
    <property type="match status" value="1"/>
</dbReference>
<evidence type="ECO:0000313" key="13">
    <source>
        <dbReference type="Proteomes" id="UP000034516"/>
    </source>
</evidence>
<reference evidence="12 13" key="1">
    <citation type="journal article" date="2015" name="Nature">
        <title>rRNA introns, odd ribosomes, and small enigmatic genomes across a large radiation of phyla.</title>
        <authorList>
            <person name="Brown C.T."/>
            <person name="Hug L.A."/>
            <person name="Thomas B.C."/>
            <person name="Sharon I."/>
            <person name="Castelle C.J."/>
            <person name="Singh A."/>
            <person name="Wilkins M.J."/>
            <person name="Williams K.H."/>
            <person name="Banfield J.F."/>
        </authorList>
    </citation>
    <scope>NUCLEOTIDE SEQUENCE [LARGE SCALE GENOMIC DNA]</scope>
</reference>
<keyword evidence="3 9" id="KW-0479">Metal-binding</keyword>
<dbReference type="EMBL" id="LCCW01000004">
    <property type="protein sequence ID" value="KKS43083.1"/>
    <property type="molecule type" value="Genomic_DNA"/>
</dbReference>
<comment type="caution">
    <text evidence="12">The sequence shown here is derived from an EMBL/GenBank/DDBJ whole genome shotgun (WGS) entry which is preliminary data.</text>
</comment>
<feature type="short sequence motif" description="'KMSKS' region" evidence="9">
    <location>
        <begin position="351"/>
        <end position="355"/>
    </location>
</feature>
<dbReference type="SUPFAM" id="SSF47323">
    <property type="entry name" value="Anticodon-binding domain of a subclass of class I aminoacyl-tRNA synthetases"/>
    <property type="match status" value="1"/>
</dbReference>
<accession>A0A0G1C0A9</accession>
<dbReference type="InterPro" id="IPR056411">
    <property type="entry name" value="CysS_C"/>
</dbReference>
<keyword evidence="8 9" id="KW-0030">Aminoacyl-tRNA synthetase</keyword>
<comment type="catalytic activity">
    <reaction evidence="9">
        <text>tRNA(Cys) + L-cysteine + ATP = L-cysteinyl-tRNA(Cys) + AMP + diphosphate</text>
        <dbReference type="Rhea" id="RHEA:17773"/>
        <dbReference type="Rhea" id="RHEA-COMP:9661"/>
        <dbReference type="Rhea" id="RHEA-COMP:9679"/>
        <dbReference type="ChEBI" id="CHEBI:30616"/>
        <dbReference type="ChEBI" id="CHEBI:33019"/>
        <dbReference type="ChEBI" id="CHEBI:35235"/>
        <dbReference type="ChEBI" id="CHEBI:78442"/>
        <dbReference type="ChEBI" id="CHEBI:78517"/>
        <dbReference type="ChEBI" id="CHEBI:456215"/>
        <dbReference type="EC" id="6.1.1.16"/>
    </reaction>
</comment>
<proteinExistence type="inferred from homology"/>
<organism evidence="12 13">
    <name type="scientific">Candidatus Kuenenbacteria bacterium GW2011_GWA2_42_15</name>
    <dbReference type="NCBI Taxonomy" id="1618677"/>
    <lineage>
        <taxon>Bacteria</taxon>
        <taxon>Candidatus Kueneniibacteriota</taxon>
    </lineage>
</organism>
<dbReference type="GO" id="GO:0006423">
    <property type="term" value="P:cysteinyl-tRNA aminoacylation"/>
    <property type="evidence" value="ECO:0007669"/>
    <property type="project" value="UniProtKB-UniRule"/>
</dbReference>
<dbReference type="GO" id="GO:0005829">
    <property type="term" value="C:cytosol"/>
    <property type="evidence" value="ECO:0007669"/>
    <property type="project" value="TreeGrafter"/>
</dbReference>
<dbReference type="InterPro" id="IPR009080">
    <property type="entry name" value="tRNAsynth_Ia_anticodon-bd"/>
</dbReference>